<dbReference type="Proteomes" id="UP001230649">
    <property type="component" value="Unassembled WGS sequence"/>
</dbReference>
<gene>
    <name evidence="1" type="ORF">QFC20_002862</name>
</gene>
<name>A0ACC2WHA0_9TREE</name>
<keyword evidence="2" id="KW-1185">Reference proteome</keyword>
<evidence type="ECO:0000313" key="2">
    <source>
        <dbReference type="Proteomes" id="UP001230649"/>
    </source>
</evidence>
<protein>
    <submittedName>
        <fullName evidence="1">Uncharacterized protein</fullName>
    </submittedName>
</protein>
<reference evidence="1" key="1">
    <citation type="submission" date="2023-04" db="EMBL/GenBank/DDBJ databases">
        <title>Draft Genome sequencing of Naganishia species isolated from polar environments using Oxford Nanopore Technology.</title>
        <authorList>
            <person name="Leo P."/>
            <person name="Venkateswaran K."/>
        </authorList>
    </citation>
    <scope>NUCLEOTIDE SEQUENCE</scope>
    <source>
        <strain evidence="1">MNA-CCFEE 5262</strain>
    </source>
</reference>
<comment type="caution">
    <text evidence="1">The sequence shown here is derived from an EMBL/GenBank/DDBJ whole genome shotgun (WGS) entry which is preliminary data.</text>
</comment>
<evidence type="ECO:0000313" key="1">
    <source>
        <dbReference type="EMBL" id="KAJ9110534.1"/>
    </source>
</evidence>
<sequence>MSPSTIDNPVILPTTSEIVEPDEREQVIAMLKGLSTELIEFGPSLSEAGTNLWKRMRDLAKRSPMDIAWEDVHSVISIWRQIRITNSSRLPASGDKIDRLEQLRDSLKLRFGYPDVREGERDENRNRTLKLTWCGRKYRDANPSSKGQDLDVVESTCCLPSYKTPALFRRGVEKATSVYFDQAHPPSEMLWQYLRSVKQKIEDRRRDEFQCTAGASGDELSRRFTTVYETLQTSLWSELSGRQEPVPVVFAFSGAEGGLGSHSGVPHLTESESAQVAETLEHLLMPSIHFLLSLEDSGSGVSELLKSFEEWTASQERGAIYSLLNYKRHGLLSKGEDFLILSNLTAAPRDVRTDDNKGLGRSFRRLLNLHREAKVGKTFPEGNVDDARNKIIRGLKLIHGISLAKKEMTFSVTVFEDSEEESRNSHGASEVPERFTGLTFCCGSPPTDVPTAFLDVDAPAEKIQLVVESLVSGYRDPDNSLLESRFLALAGQTNHRQLPALSGAVDTTQVADSTVPTDRRADLMTSVHTLLETIEYALRTPPLSQPSVHSVQNSSRKRPFGSISVGSFSANSAYVSQPHVAAPAKQH</sequence>
<dbReference type="EMBL" id="JASBWS010000023">
    <property type="protein sequence ID" value="KAJ9110534.1"/>
    <property type="molecule type" value="Genomic_DNA"/>
</dbReference>
<proteinExistence type="predicted"/>
<accession>A0ACC2WHA0</accession>
<organism evidence="1 2">
    <name type="scientific">Naganishia adeliensis</name>
    <dbReference type="NCBI Taxonomy" id="92952"/>
    <lineage>
        <taxon>Eukaryota</taxon>
        <taxon>Fungi</taxon>
        <taxon>Dikarya</taxon>
        <taxon>Basidiomycota</taxon>
        <taxon>Agaricomycotina</taxon>
        <taxon>Tremellomycetes</taxon>
        <taxon>Filobasidiales</taxon>
        <taxon>Filobasidiaceae</taxon>
        <taxon>Naganishia</taxon>
    </lineage>
</organism>